<gene>
    <name evidence="1" type="ORF">EHE19_000925</name>
</gene>
<proteinExistence type="predicted"/>
<keyword evidence="2" id="KW-1185">Reference proteome</keyword>
<dbReference type="OrthoDB" id="1739822at2"/>
<organism evidence="1 2">
    <name type="scientific">Ruminiclostridium herbifermentans</name>
    <dbReference type="NCBI Taxonomy" id="2488810"/>
    <lineage>
        <taxon>Bacteria</taxon>
        <taxon>Bacillati</taxon>
        <taxon>Bacillota</taxon>
        <taxon>Clostridia</taxon>
        <taxon>Eubacteriales</taxon>
        <taxon>Oscillospiraceae</taxon>
        <taxon>Ruminiclostridium</taxon>
    </lineage>
</organism>
<sequence>MNNIQNILGLSVSESIKKVFLLIAGWVSAVLALFIYPFVFGMLGVICGILATKNSRSRIGIYLVVSAIVLMGVGLALNTRIMPGI</sequence>
<dbReference type="RefSeq" id="WP_137697214.1">
    <property type="nucleotide sequence ID" value="NZ_CP061336.1"/>
</dbReference>
<reference evidence="1 2" key="1">
    <citation type="submission" date="2020-09" db="EMBL/GenBank/DDBJ databases">
        <title>Characterization and genome sequencing of Ruminiclostridium sp. nov. MA18.</title>
        <authorList>
            <person name="Rettenmaier R."/>
            <person name="Kowollik M.-L."/>
            <person name="Liebl W."/>
            <person name="Zverlov V."/>
        </authorList>
    </citation>
    <scope>NUCLEOTIDE SEQUENCE [LARGE SCALE GENOMIC DNA]</scope>
    <source>
        <strain evidence="1 2">MA18</strain>
    </source>
</reference>
<dbReference type="AlphaFoldDB" id="A0A4U7JIW4"/>
<dbReference type="Proteomes" id="UP000306409">
    <property type="component" value="Chromosome"/>
</dbReference>
<dbReference type="KEGG" id="rher:EHE19_000925"/>
<dbReference type="EMBL" id="CP061336">
    <property type="protein sequence ID" value="QNU67149.1"/>
    <property type="molecule type" value="Genomic_DNA"/>
</dbReference>
<accession>A0A4U7JIW4</accession>
<name>A0A4U7JIW4_9FIRM</name>
<protein>
    <submittedName>
        <fullName evidence="1">Uncharacterized protein</fullName>
    </submittedName>
</protein>
<evidence type="ECO:0000313" key="2">
    <source>
        <dbReference type="Proteomes" id="UP000306409"/>
    </source>
</evidence>
<evidence type="ECO:0000313" key="1">
    <source>
        <dbReference type="EMBL" id="QNU67149.1"/>
    </source>
</evidence>